<organism evidence="4 5">
    <name type="scientific">Joostella atrarenae</name>
    <dbReference type="NCBI Taxonomy" id="679257"/>
    <lineage>
        <taxon>Bacteria</taxon>
        <taxon>Pseudomonadati</taxon>
        <taxon>Bacteroidota</taxon>
        <taxon>Flavobacteriia</taxon>
        <taxon>Flavobacteriales</taxon>
        <taxon>Flavobacteriaceae</taxon>
        <taxon>Joostella</taxon>
    </lineage>
</organism>
<evidence type="ECO:0000256" key="1">
    <source>
        <dbReference type="SAM" id="MobiDB-lite"/>
    </source>
</evidence>
<dbReference type="Proteomes" id="UP000829517">
    <property type="component" value="Unassembled WGS sequence"/>
</dbReference>
<dbReference type="Gene3D" id="3.20.20.140">
    <property type="entry name" value="Metal-dependent hydrolases"/>
    <property type="match status" value="2"/>
</dbReference>
<gene>
    <name evidence="4" type="ORF">JM658_08450</name>
</gene>
<keyword evidence="5" id="KW-1185">Reference proteome</keyword>
<dbReference type="SUPFAM" id="SSF51556">
    <property type="entry name" value="Metallo-dependent hydrolases"/>
    <property type="match status" value="1"/>
</dbReference>
<dbReference type="CDD" id="cd01309">
    <property type="entry name" value="Met_dep_hydrolase_C"/>
    <property type="match status" value="1"/>
</dbReference>
<feature type="compositionally biased region" description="Polar residues" evidence="1">
    <location>
        <begin position="512"/>
        <end position="526"/>
    </location>
</feature>
<dbReference type="InterPro" id="IPR006680">
    <property type="entry name" value="Amidohydro-rel"/>
</dbReference>
<accession>A0ABS9J347</accession>
<dbReference type="SUPFAM" id="SSF51338">
    <property type="entry name" value="Composite domain of metallo-dependent hydrolases"/>
    <property type="match status" value="2"/>
</dbReference>
<dbReference type="InterPro" id="IPR051781">
    <property type="entry name" value="Metallo-dep_Hydrolase"/>
</dbReference>
<dbReference type="RefSeq" id="WP_236958824.1">
    <property type="nucleotide sequence ID" value="NZ_JAETXX010000004.1"/>
</dbReference>
<dbReference type="InterPro" id="IPR032466">
    <property type="entry name" value="Metal_Hydrolase"/>
</dbReference>
<reference evidence="4 5" key="1">
    <citation type="submission" date="2021-01" db="EMBL/GenBank/DDBJ databases">
        <title>Genome sequencing of Joostella atrarenae M1-2 (= KCTC 23194).</title>
        <authorList>
            <person name="Zakaria M.R."/>
            <person name="Lam M.Q."/>
            <person name="Chong C.S."/>
        </authorList>
    </citation>
    <scope>NUCLEOTIDE SEQUENCE [LARGE SCALE GENOMIC DNA]</scope>
    <source>
        <strain evidence="4 5">M1-2</strain>
    </source>
</reference>
<dbReference type="Gene3D" id="2.30.40.10">
    <property type="entry name" value="Urease, subunit C, domain 1"/>
    <property type="match status" value="1"/>
</dbReference>
<evidence type="ECO:0000259" key="3">
    <source>
        <dbReference type="Pfam" id="PF01979"/>
    </source>
</evidence>
<proteinExistence type="predicted"/>
<sequence>MKLKLCFLALFSFCISVTAQEYFPKNDGVKTKNSNYTAFKNAKIYVSPTKIIDNGTLLIQNGKVVGVGSSVSIPENSVTVDLEGRYIYPSFIDMYSDFGIEEPKKAQSSNTPQYDASREGYYWNDHIMPENRAIDKFSYDNKEAKELVEAGFGVVNTHISDGIVRGTSAIIALNENSTNSERILTQEASQFLSFEKSKSSRQSYPTSLMGAIALLRQMYYDAQWYESGNADGKDLSLEALNKNKSLPQIFVAGDKFNNLRADELADEFNLNYIIKGGGNEFERIEEIAQTNTSYIIPLDFPTAYDVTDPYIANKIALEEMLLWNQAPTNPKVLAENNITFAFTASDNKKKTEFKSNLIKAVSYGLDKTKALEALTTTPATLLNKSDEIGSLEKGHYANFLITSGDIFEKETTLYENWVQGNKHVVNDMNTIDIRGKYTLTLNGESYDLTINGEPKKVKSTLKKGDSKIGSDIDYSNGWLNLFYNPEGEANKNEYIRLSSKITAEGNLKGSATLTNGKTTSWTATKNTSEEKDEDDKKDDNEQPKLFPVSYPNKAYGVKTLPEQETILFKNATVWTSEDAGVLENTDVLIKNGKITKIGKDLSSGGATVIDATGKHLTAGIIDEHSHIAAASINEAGHNSSAEVTIEDVVNPDDSDIYRNLSGGVTTIQILHGSANPIGGRSAIIKLKWGEDADGLLLNNRPKFIKFALGENVKQSNWGASNTIRFPQTRMGVEQVFTDYFQRAKEYDEQWKAFNGLSSSKKSKAKAPRYDVEMETLAEILNKERFISCHSYVQSEINMLMKVADKFDFNINTFTHILEGYKVADKMKEHGVGGSTFSDWWAYKYEVNDAIPYNAAIMHNQGITVAINSDDGEMSRRLNQEAAKTVKYGGMSEEEAWKFVTINPAKLLHLDDRIGSIKEGKDADLVLWSEHPMSVYAIAEKTIIEGAVYYDYEKMQETEKEVQQTKNELINMMISEKNKGVKTQAPKIKEDEEFHCDTLIYQL</sequence>
<dbReference type="InterPro" id="IPR011059">
    <property type="entry name" value="Metal-dep_hydrolase_composite"/>
</dbReference>
<dbReference type="PANTHER" id="PTHR43135:SF3">
    <property type="entry name" value="ALPHA-D-RIBOSE 1-METHYLPHOSPHONATE 5-TRIPHOSPHATE DIPHOSPHATASE"/>
    <property type="match status" value="1"/>
</dbReference>
<feature type="signal peptide" evidence="2">
    <location>
        <begin position="1"/>
        <end position="19"/>
    </location>
</feature>
<evidence type="ECO:0000313" key="4">
    <source>
        <dbReference type="EMBL" id="MCF8714857.1"/>
    </source>
</evidence>
<feature type="chain" id="PRO_5046899522" evidence="2">
    <location>
        <begin position="20"/>
        <end position="1002"/>
    </location>
</feature>
<dbReference type="EMBL" id="JAETXX010000004">
    <property type="protein sequence ID" value="MCF8714857.1"/>
    <property type="molecule type" value="Genomic_DNA"/>
</dbReference>
<protein>
    <submittedName>
        <fullName evidence="4">Amidohydrolase family protein</fullName>
    </submittedName>
</protein>
<evidence type="ECO:0000256" key="2">
    <source>
        <dbReference type="SAM" id="SignalP"/>
    </source>
</evidence>
<dbReference type="PANTHER" id="PTHR43135">
    <property type="entry name" value="ALPHA-D-RIBOSE 1-METHYLPHOSPHONATE 5-TRIPHOSPHATE DIPHOSPHATASE"/>
    <property type="match status" value="1"/>
</dbReference>
<feature type="domain" description="Amidohydrolase-related" evidence="3">
    <location>
        <begin position="342"/>
        <end position="417"/>
    </location>
</feature>
<evidence type="ECO:0000313" key="5">
    <source>
        <dbReference type="Proteomes" id="UP000829517"/>
    </source>
</evidence>
<feature type="domain" description="Amidohydrolase-related" evidence="3">
    <location>
        <begin position="853"/>
        <end position="935"/>
    </location>
</feature>
<keyword evidence="2" id="KW-0732">Signal</keyword>
<comment type="caution">
    <text evidence="4">The sequence shown here is derived from an EMBL/GenBank/DDBJ whole genome shotgun (WGS) entry which is preliminary data.</text>
</comment>
<feature type="region of interest" description="Disordered" evidence="1">
    <location>
        <begin position="512"/>
        <end position="548"/>
    </location>
</feature>
<dbReference type="Pfam" id="PF01979">
    <property type="entry name" value="Amidohydro_1"/>
    <property type="match status" value="2"/>
</dbReference>
<name>A0ABS9J347_9FLAO</name>